<dbReference type="PANTHER" id="PTHR46401:SF2">
    <property type="entry name" value="GLYCOSYLTRANSFERASE WBBK-RELATED"/>
    <property type="match status" value="1"/>
</dbReference>
<dbReference type="AlphaFoldDB" id="A0AAE4BVR2"/>
<evidence type="ECO:0000313" key="2">
    <source>
        <dbReference type="EMBL" id="MDR6423964.1"/>
    </source>
</evidence>
<comment type="caution">
    <text evidence="2">The sequence shown here is derived from an EMBL/GenBank/DDBJ whole genome shotgun (WGS) entry which is preliminary data.</text>
</comment>
<organism evidence="2 3">
    <name type="scientific">Variovorax paradoxus</name>
    <dbReference type="NCBI Taxonomy" id="34073"/>
    <lineage>
        <taxon>Bacteria</taxon>
        <taxon>Pseudomonadati</taxon>
        <taxon>Pseudomonadota</taxon>
        <taxon>Betaproteobacteria</taxon>
        <taxon>Burkholderiales</taxon>
        <taxon>Comamonadaceae</taxon>
        <taxon>Variovorax</taxon>
    </lineage>
</organism>
<dbReference type="GO" id="GO:0009103">
    <property type="term" value="P:lipopolysaccharide biosynthetic process"/>
    <property type="evidence" value="ECO:0007669"/>
    <property type="project" value="TreeGrafter"/>
</dbReference>
<dbReference type="GO" id="GO:0016757">
    <property type="term" value="F:glycosyltransferase activity"/>
    <property type="evidence" value="ECO:0007669"/>
    <property type="project" value="TreeGrafter"/>
</dbReference>
<dbReference type="PANTHER" id="PTHR46401">
    <property type="entry name" value="GLYCOSYLTRANSFERASE WBBK-RELATED"/>
    <property type="match status" value="1"/>
</dbReference>
<dbReference type="Proteomes" id="UP001184828">
    <property type="component" value="Unassembled WGS sequence"/>
</dbReference>
<sequence length="342" mass="37528">MSWWEAVAAAPESFAAFAEIVREYRPDLLQFEEIALWPVVRRLKRERYLEGVTIVHSSYNFETIAWGHRSVAAGDVTPETLRDIAQIEQDIASEVDLIVAVSDGDAREFVKLNAAKVCVAPNGVACVQSSTIESVSSYLPASSPYALFVSSAHPPNARGIVDFAAGASGHPLRHGEIMVCGKVGGLMEAAPQFRKATKILGRCRFLGWVDDVALNALYRNARVVILPKMYSGGSNLKTAEAIVSGRPIVATKLAFEGFEPWIGLNGVAIADDPDEFWRLVDSYLMNEHVEQPRLRETVEGLLWKNCLEPMIRAAEAARAHGTRIRPLDGSMRADTSAVEEHL</sequence>
<dbReference type="Gene3D" id="3.40.50.2000">
    <property type="entry name" value="Glycogen Phosphorylase B"/>
    <property type="match status" value="2"/>
</dbReference>
<protein>
    <submittedName>
        <fullName evidence="2">Glycosyltransferase involved in cell wall biosynthesis</fullName>
    </submittedName>
</protein>
<dbReference type="EMBL" id="JAVDQZ010000001">
    <property type="protein sequence ID" value="MDR6423964.1"/>
    <property type="molecule type" value="Genomic_DNA"/>
</dbReference>
<evidence type="ECO:0000313" key="3">
    <source>
        <dbReference type="Proteomes" id="UP001184828"/>
    </source>
</evidence>
<accession>A0AAE4BVR2</accession>
<gene>
    <name evidence="2" type="ORF">J2738_000086</name>
</gene>
<keyword evidence="1" id="KW-0808">Transferase</keyword>
<dbReference type="Pfam" id="PF13692">
    <property type="entry name" value="Glyco_trans_1_4"/>
    <property type="match status" value="1"/>
</dbReference>
<name>A0AAE4BVR2_VARPD</name>
<proteinExistence type="predicted"/>
<dbReference type="SUPFAM" id="SSF53756">
    <property type="entry name" value="UDP-Glycosyltransferase/glycogen phosphorylase"/>
    <property type="match status" value="1"/>
</dbReference>
<reference evidence="2" key="1">
    <citation type="submission" date="2023-07" db="EMBL/GenBank/DDBJ databases">
        <title>Sorghum-associated microbial communities from plants grown in Nebraska, USA.</title>
        <authorList>
            <person name="Schachtman D."/>
        </authorList>
    </citation>
    <scope>NUCLEOTIDE SEQUENCE</scope>
    <source>
        <strain evidence="2">DS2114</strain>
    </source>
</reference>
<evidence type="ECO:0000256" key="1">
    <source>
        <dbReference type="ARBA" id="ARBA00022679"/>
    </source>
</evidence>